<comment type="subcellular location">
    <subcellularLocation>
        <location evidence="1">Cell inner membrane</location>
        <topology evidence="1">Multi-pass membrane protein</topology>
    </subcellularLocation>
    <subcellularLocation>
        <location evidence="18">Cell membrane</location>
        <topology evidence="18">Multi-pass membrane protein</topology>
    </subcellularLocation>
</comment>
<keyword evidence="25" id="KW-1185">Reference proteome</keyword>
<keyword evidence="3" id="KW-1003">Cell membrane</keyword>
<sequence length="306" mass="33204">MLDDIGWLLATHPAWLVGVAVVFGLLVGSFLNVVICRLPRMEEREFLADSVEYLAEGGGSSSLRLAALQARQEMGEEAEYNLWRPASHCPACRTPVAPWRNVPLLSFLLLRGKCGSCGAAISWRYPLVESLCGLLFGFLAWKLGWGWPLAGALLLTAFLLALAFIDLDTKLLPDRLTLPLLWGGLLFNLQTGQVPLASAVLGAVYGYMTLWLVSNAYKLVAGRHGMGGGDFKLLAALGAWLGWTMLPLIVLLSSFVGAVCGIVMLSLSRIGRGQEIPFGPYLTAAGWIALVWGEQIVNGYLSWLSR</sequence>
<evidence type="ECO:0000259" key="20">
    <source>
        <dbReference type="Pfam" id="PF01478"/>
    </source>
</evidence>
<dbReference type="GO" id="GO:0005886">
    <property type="term" value="C:plasma membrane"/>
    <property type="evidence" value="ECO:0007669"/>
    <property type="project" value="UniProtKB-SubCell"/>
</dbReference>
<dbReference type="Pfam" id="PF06750">
    <property type="entry name" value="A24_N_bact"/>
    <property type="match status" value="1"/>
</dbReference>
<dbReference type="EC" id="3.4.23.43" evidence="15 18"/>
<evidence type="ECO:0000256" key="13">
    <source>
        <dbReference type="ARBA" id="ARBA00023268"/>
    </source>
</evidence>
<protein>
    <recommendedName>
        <fullName evidence="16 18">Prepilin leader peptidase/N-methyltransferase</fullName>
        <ecNumber evidence="18">2.1.1.-</ecNumber>
        <ecNumber evidence="15 18">3.4.23.43</ecNumber>
    </recommendedName>
</protein>
<keyword evidence="6 18" id="KW-0645">Protease</keyword>
<evidence type="ECO:0000256" key="16">
    <source>
        <dbReference type="ARBA" id="ARBA00071870"/>
    </source>
</evidence>
<evidence type="ECO:0000256" key="9">
    <source>
        <dbReference type="ARBA" id="ARBA00022692"/>
    </source>
</evidence>
<feature type="transmembrane region" description="Helical" evidence="19">
    <location>
        <begin position="278"/>
        <end position="297"/>
    </location>
</feature>
<feature type="transmembrane region" description="Helical" evidence="19">
    <location>
        <begin position="12"/>
        <end position="35"/>
    </location>
</feature>
<dbReference type="Pfam" id="PF01478">
    <property type="entry name" value="Peptidase_A24"/>
    <property type="match status" value="1"/>
</dbReference>
<dbReference type="InterPro" id="IPR014032">
    <property type="entry name" value="Peptidase_A24A_bac"/>
</dbReference>
<dbReference type="GO" id="GO:0004190">
    <property type="term" value="F:aspartic-type endopeptidase activity"/>
    <property type="evidence" value="ECO:0007669"/>
    <property type="project" value="UniProtKB-EC"/>
</dbReference>
<evidence type="ECO:0000256" key="6">
    <source>
        <dbReference type="ARBA" id="ARBA00022670"/>
    </source>
</evidence>
<evidence type="ECO:0000256" key="18">
    <source>
        <dbReference type="RuleBase" id="RU003794"/>
    </source>
</evidence>
<evidence type="ECO:0000256" key="5">
    <source>
        <dbReference type="ARBA" id="ARBA00022603"/>
    </source>
</evidence>
<keyword evidence="7 18" id="KW-0808">Transferase</keyword>
<evidence type="ECO:0000313" key="24">
    <source>
        <dbReference type="Proteomes" id="UP000252038"/>
    </source>
</evidence>
<name>A0A344UH11_9NEIS</name>
<dbReference type="OrthoDB" id="9789291at2"/>
<dbReference type="GO" id="GO:0006465">
    <property type="term" value="P:signal peptide processing"/>
    <property type="evidence" value="ECO:0007669"/>
    <property type="project" value="TreeGrafter"/>
</dbReference>
<evidence type="ECO:0000256" key="4">
    <source>
        <dbReference type="ARBA" id="ARBA00022519"/>
    </source>
</evidence>
<keyword evidence="8" id="KW-0949">S-adenosyl-L-methionine</keyword>
<evidence type="ECO:0000256" key="14">
    <source>
        <dbReference type="ARBA" id="ARBA00050401"/>
    </source>
</evidence>
<feature type="transmembrane region" description="Helical" evidence="19">
    <location>
        <begin position="147"/>
        <end position="165"/>
    </location>
</feature>
<keyword evidence="4" id="KW-0997">Cell inner membrane</keyword>
<evidence type="ECO:0000256" key="19">
    <source>
        <dbReference type="SAM" id="Phobius"/>
    </source>
</evidence>
<feature type="domain" description="Prepilin type IV endopeptidase peptidase" evidence="20">
    <location>
        <begin position="153"/>
        <end position="262"/>
    </location>
</feature>
<keyword evidence="10 18" id="KW-0378">Hydrolase</keyword>
<keyword evidence="13 18" id="KW-0511">Multifunctional enzyme</keyword>
<gene>
    <name evidence="23" type="ORF">ABI908_18945</name>
    <name evidence="22" type="ORF">DK843_09760</name>
</gene>
<comment type="similarity">
    <text evidence="2 17">Belongs to the peptidase A24 family.</text>
</comment>
<organism evidence="22 24">
    <name type="scientific">Chromobacterium phragmitis</name>
    <dbReference type="NCBI Taxonomy" id="2202141"/>
    <lineage>
        <taxon>Bacteria</taxon>
        <taxon>Pseudomonadati</taxon>
        <taxon>Pseudomonadota</taxon>
        <taxon>Betaproteobacteria</taxon>
        <taxon>Neisseriales</taxon>
        <taxon>Chromobacteriaceae</taxon>
        <taxon>Chromobacterium</taxon>
    </lineage>
</organism>
<dbReference type="Proteomes" id="UP000252038">
    <property type="component" value="Chromosome"/>
</dbReference>
<dbReference type="EMBL" id="CP029554">
    <property type="protein sequence ID" value="AXE34559.1"/>
    <property type="molecule type" value="Genomic_DNA"/>
</dbReference>
<evidence type="ECO:0000256" key="7">
    <source>
        <dbReference type="ARBA" id="ARBA00022679"/>
    </source>
</evidence>
<evidence type="ECO:0000313" key="23">
    <source>
        <dbReference type="EMBL" id="MEO9386178.1"/>
    </source>
</evidence>
<evidence type="ECO:0000256" key="10">
    <source>
        <dbReference type="ARBA" id="ARBA00022801"/>
    </source>
</evidence>
<feature type="domain" description="Prepilin peptidase A24 N-terminal" evidence="21">
    <location>
        <begin position="22"/>
        <end position="142"/>
    </location>
</feature>
<dbReference type="RefSeq" id="WP_114060249.1">
    <property type="nucleotide sequence ID" value="NZ_CP029495.1"/>
</dbReference>
<evidence type="ECO:0000313" key="22">
    <source>
        <dbReference type="EMBL" id="AXE34559.1"/>
    </source>
</evidence>
<feature type="transmembrane region" description="Helical" evidence="19">
    <location>
        <begin position="233"/>
        <end position="266"/>
    </location>
</feature>
<dbReference type="PRINTS" id="PR00864">
    <property type="entry name" value="PREPILNPTASE"/>
</dbReference>
<dbReference type="KEGG" id="chrb:DK843_09760"/>
<feature type="transmembrane region" description="Helical" evidence="19">
    <location>
        <begin position="194"/>
        <end position="213"/>
    </location>
</feature>
<evidence type="ECO:0000256" key="15">
    <source>
        <dbReference type="ARBA" id="ARBA00067082"/>
    </source>
</evidence>
<evidence type="ECO:0000313" key="25">
    <source>
        <dbReference type="Proteomes" id="UP001462502"/>
    </source>
</evidence>
<keyword evidence="5 18" id="KW-0489">Methyltransferase</keyword>
<keyword evidence="11 19" id="KW-1133">Transmembrane helix</keyword>
<proteinExistence type="inferred from homology"/>
<dbReference type="Proteomes" id="UP001462502">
    <property type="component" value="Unassembled WGS sequence"/>
</dbReference>
<dbReference type="EMBL" id="JBDXMI010000001">
    <property type="protein sequence ID" value="MEO9386178.1"/>
    <property type="molecule type" value="Genomic_DNA"/>
</dbReference>
<comment type="function">
    <text evidence="18">Plays an essential role in type IV pili and type II pseudopili formation by proteolytically removing the leader sequence from substrate proteins and subsequently monomethylating the alpha-amino group of the newly exposed N-terminal phenylalanine.</text>
</comment>
<evidence type="ECO:0000256" key="8">
    <source>
        <dbReference type="ARBA" id="ARBA00022691"/>
    </source>
</evidence>
<dbReference type="FunFam" id="1.20.120.1220:FF:000001">
    <property type="entry name" value="Type 4 prepilin-like proteins leader peptide-processing enzyme"/>
    <property type="match status" value="1"/>
</dbReference>
<dbReference type="InterPro" id="IPR010627">
    <property type="entry name" value="Prepilin_pept_A24_N"/>
</dbReference>
<evidence type="ECO:0000256" key="3">
    <source>
        <dbReference type="ARBA" id="ARBA00022475"/>
    </source>
</evidence>
<dbReference type="Gene3D" id="1.20.120.1220">
    <property type="match status" value="1"/>
</dbReference>
<dbReference type="KEGG" id="chri:DK842_04295"/>
<dbReference type="GO" id="GO:0032259">
    <property type="term" value="P:methylation"/>
    <property type="evidence" value="ECO:0007669"/>
    <property type="project" value="UniProtKB-KW"/>
</dbReference>
<dbReference type="InterPro" id="IPR050882">
    <property type="entry name" value="Prepilin_peptidase/N-MTase"/>
</dbReference>
<comment type="catalytic activity">
    <reaction evidence="14 18">
        <text>Typically cleaves a -Gly-|-Phe- bond to release an N-terminal, basic peptide of 5-8 residues from type IV prepilin, and then N-methylates the new N-terminal amino group, the methyl donor being S-adenosyl-L-methionine.</text>
        <dbReference type="EC" id="3.4.23.43"/>
    </reaction>
</comment>
<evidence type="ECO:0000259" key="21">
    <source>
        <dbReference type="Pfam" id="PF06750"/>
    </source>
</evidence>
<dbReference type="InterPro" id="IPR000045">
    <property type="entry name" value="Prepilin_IV_endopep_pep"/>
</dbReference>
<evidence type="ECO:0000256" key="12">
    <source>
        <dbReference type="ARBA" id="ARBA00023136"/>
    </source>
</evidence>
<evidence type="ECO:0000256" key="11">
    <source>
        <dbReference type="ARBA" id="ARBA00022989"/>
    </source>
</evidence>
<evidence type="ECO:0000256" key="17">
    <source>
        <dbReference type="RuleBase" id="RU003793"/>
    </source>
</evidence>
<reference evidence="23 25" key="2">
    <citation type="submission" date="2024-05" db="EMBL/GenBank/DDBJ databases">
        <authorList>
            <person name="De Oliveira J.P."/>
            <person name="Noriler S.A."/>
            <person name="De Oliveira A.G."/>
            <person name="Sipoli D.S."/>
        </authorList>
    </citation>
    <scope>NUCLEOTIDE SEQUENCE [LARGE SCALE GENOMIC DNA]</scope>
    <source>
        <strain evidence="23 25">LABIM192</strain>
    </source>
</reference>
<reference evidence="22 24" key="1">
    <citation type="submission" date="2018-05" db="EMBL/GenBank/DDBJ databases">
        <title>Genome sequencing, assembly and analysis of the novel insecticidal bacterium, Chromobacterium phragmitis.</title>
        <authorList>
            <person name="Sparks M.E."/>
            <person name="Blackburn M.B."/>
            <person name="Gundersen-Rindal D.E."/>
        </authorList>
    </citation>
    <scope>NUCLEOTIDE SEQUENCE [LARGE SCALE GENOMIC DNA]</scope>
    <source>
        <strain evidence="22">IIBBL 274-1</strain>
    </source>
</reference>
<accession>A0A344UH11</accession>
<dbReference type="GO" id="GO:0008168">
    <property type="term" value="F:methyltransferase activity"/>
    <property type="evidence" value="ECO:0007669"/>
    <property type="project" value="UniProtKB-KW"/>
</dbReference>
<evidence type="ECO:0000256" key="2">
    <source>
        <dbReference type="ARBA" id="ARBA00005801"/>
    </source>
</evidence>
<dbReference type="EC" id="2.1.1.-" evidence="18"/>
<dbReference type="PANTHER" id="PTHR30487">
    <property type="entry name" value="TYPE 4 PREPILIN-LIKE PROTEINS LEADER PEPTIDE-PROCESSING ENZYME"/>
    <property type="match status" value="1"/>
</dbReference>
<evidence type="ECO:0000256" key="1">
    <source>
        <dbReference type="ARBA" id="ARBA00004429"/>
    </source>
</evidence>
<dbReference type="AlphaFoldDB" id="A0A344UH11"/>
<keyword evidence="9 18" id="KW-0812">Transmembrane</keyword>
<dbReference type="PANTHER" id="PTHR30487:SF0">
    <property type="entry name" value="PREPILIN LEADER PEPTIDASE_N-METHYLTRANSFERASE-RELATED"/>
    <property type="match status" value="1"/>
</dbReference>
<keyword evidence="12 19" id="KW-0472">Membrane</keyword>